<evidence type="ECO:0000313" key="2">
    <source>
        <dbReference type="EMBL" id="RZU46738.1"/>
    </source>
</evidence>
<accession>A0A4Q7Z8F4</accession>
<feature type="transmembrane region" description="Helical" evidence="1">
    <location>
        <begin position="49"/>
        <end position="69"/>
    </location>
</feature>
<keyword evidence="1" id="KW-0472">Membrane</keyword>
<keyword evidence="1" id="KW-1133">Transmembrane helix</keyword>
<comment type="caution">
    <text evidence="2">The sequence shown here is derived from an EMBL/GenBank/DDBJ whole genome shotgun (WGS) entry which is preliminary data.</text>
</comment>
<evidence type="ECO:0000256" key="1">
    <source>
        <dbReference type="SAM" id="Phobius"/>
    </source>
</evidence>
<protein>
    <recommendedName>
        <fullName evidence="4">Ion channel</fullName>
    </recommendedName>
</protein>
<sequence>MYEHRRQPLLSFPAFVRRMVRHALAVMALMAASLLMGMGGYVYFEHLGWLDAFLNAAMLLGGMGPLAPLTTPGGKLFAGLYALYAGMVFLVGVGVLFAPALHRMLHHFHLAEGRD</sequence>
<evidence type="ECO:0000313" key="3">
    <source>
        <dbReference type="Proteomes" id="UP000292423"/>
    </source>
</evidence>
<evidence type="ECO:0008006" key="4">
    <source>
        <dbReference type="Google" id="ProtNLM"/>
    </source>
</evidence>
<dbReference type="Proteomes" id="UP000292423">
    <property type="component" value="Unassembled WGS sequence"/>
</dbReference>
<feature type="transmembrane region" description="Helical" evidence="1">
    <location>
        <begin position="81"/>
        <end position="101"/>
    </location>
</feature>
<dbReference type="RefSeq" id="WP_130411608.1">
    <property type="nucleotide sequence ID" value="NZ_SHKX01000011.1"/>
</dbReference>
<keyword evidence="1" id="KW-0812">Transmembrane</keyword>
<dbReference type="AlphaFoldDB" id="A0A4Q7Z8F4"/>
<feature type="transmembrane region" description="Helical" evidence="1">
    <location>
        <begin position="20"/>
        <end position="43"/>
    </location>
</feature>
<gene>
    <name evidence="2" type="ORF">EV700_1119</name>
</gene>
<keyword evidence="3" id="KW-1185">Reference proteome</keyword>
<reference evidence="2 3" key="1">
    <citation type="submission" date="2019-02" db="EMBL/GenBank/DDBJ databases">
        <title>Genomic Encyclopedia of Type Strains, Phase IV (KMG-IV): sequencing the most valuable type-strain genomes for metagenomic binning, comparative biology and taxonomic classification.</title>
        <authorList>
            <person name="Goeker M."/>
        </authorList>
    </citation>
    <scope>NUCLEOTIDE SEQUENCE [LARGE SCALE GENOMIC DNA]</scope>
    <source>
        <strain evidence="2 3">DSM 105135</strain>
    </source>
</reference>
<dbReference type="EMBL" id="SHKX01000011">
    <property type="protein sequence ID" value="RZU46738.1"/>
    <property type="molecule type" value="Genomic_DNA"/>
</dbReference>
<proteinExistence type="predicted"/>
<organism evidence="2 3">
    <name type="scientific">Fluviicoccus keumensis</name>
    <dbReference type="NCBI Taxonomy" id="1435465"/>
    <lineage>
        <taxon>Bacteria</taxon>
        <taxon>Pseudomonadati</taxon>
        <taxon>Pseudomonadota</taxon>
        <taxon>Gammaproteobacteria</taxon>
        <taxon>Moraxellales</taxon>
        <taxon>Moraxellaceae</taxon>
        <taxon>Fluviicoccus</taxon>
    </lineage>
</organism>
<name>A0A4Q7Z8F4_9GAMM</name>